<gene>
    <name evidence="1" type="ORF">UFOVP103_7</name>
    <name evidence="2" type="ORF">UFOVP197_2</name>
</gene>
<dbReference type="EMBL" id="LR798245">
    <property type="protein sequence ID" value="CAB5216851.1"/>
    <property type="molecule type" value="Genomic_DNA"/>
</dbReference>
<accession>A0A6J7WKV3</accession>
<dbReference type="EMBL" id="LR796223">
    <property type="protein sequence ID" value="CAB4127950.1"/>
    <property type="molecule type" value="Genomic_DNA"/>
</dbReference>
<organism evidence="2">
    <name type="scientific">uncultured Caudovirales phage</name>
    <dbReference type="NCBI Taxonomy" id="2100421"/>
    <lineage>
        <taxon>Viruses</taxon>
        <taxon>Duplodnaviria</taxon>
        <taxon>Heunggongvirae</taxon>
        <taxon>Uroviricota</taxon>
        <taxon>Caudoviricetes</taxon>
        <taxon>Peduoviridae</taxon>
        <taxon>Maltschvirus</taxon>
        <taxon>Maltschvirus maltsch</taxon>
    </lineage>
</organism>
<sequence length="188" mass="21576">MTVQEIIEELFLKYPNSYTNTQVVNRMDRIQKRIFRNLNTLNYSTSTTTSGTNTISTTLKSSQIRKLTIDGVDYGYWTPEEDKPARYWYWMDGNIVVFPTPTTTGLYVEIWSYKVPTTLSASSLSATPDLDSDYHMMLVYGIAKEIAEDLRDGSMATAFVVAYNDLENEMMQSYENSEPYVVKEIAWG</sequence>
<evidence type="ECO:0000313" key="2">
    <source>
        <dbReference type="EMBL" id="CAB5216851.1"/>
    </source>
</evidence>
<protein>
    <submittedName>
        <fullName evidence="2">Uncharacterized protein</fullName>
    </submittedName>
</protein>
<proteinExistence type="predicted"/>
<evidence type="ECO:0000313" key="1">
    <source>
        <dbReference type="EMBL" id="CAB4127950.1"/>
    </source>
</evidence>
<reference evidence="2" key="1">
    <citation type="submission" date="2020-05" db="EMBL/GenBank/DDBJ databases">
        <authorList>
            <person name="Chiriac C."/>
            <person name="Salcher M."/>
            <person name="Ghai R."/>
            <person name="Kavagutti S V."/>
        </authorList>
    </citation>
    <scope>NUCLEOTIDE SEQUENCE</scope>
</reference>
<name>A0A6J7WKV3_9CAUD</name>
<dbReference type="InterPro" id="IPR056209">
    <property type="entry name" value="SU10_adaptor"/>
</dbReference>
<dbReference type="Pfam" id="PF24175">
    <property type="entry name" value="SU10_adaptor"/>
    <property type="match status" value="1"/>
</dbReference>